<reference evidence="14" key="1">
    <citation type="submission" date="2025-08" db="UniProtKB">
        <authorList>
            <consortium name="RefSeq"/>
        </authorList>
    </citation>
    <scope>IDENTIFICATION</scope>
    <source>
        <tissue evidence="14">Epidermis and Blubber</tissue>
    </source>
</reference>
<dbReference type="Pfam" id="PF01762">
    <property type="entry name" value="Galactosyl_T"/>
    <property type="match status" value="1"/>
</dbReference>
<comment type="similarity">
    <text evidence="2">Belongs to the glycosyltransferase 31 family.</text>
</comment>
<keyword evidence="13" id="KW-1185">Reference proteome</keyword>
<evidence type="ECO:0000256" key="9">
    <source>
        <dbReference type="ARBA" id="ARBA00023136"/>
    </source>
</evidence>
<dbReference type="Gene3D" id="3.80.10.10">
    <property type="entry name" value="Ribonuclease Inhibitor"/>
    <property type="match status" value="1"/>
</dbReference>
<evidence type="ECO:0000256" key="5">
    <source>
        <dbReference type="ARBA" id="ARBA00022692"/>
    </source>
</evidence>
<feature type="region of interest" description="Disordered" evidence="12">
    <location>
        <begin position="757"/>
        <end position="858"/>
    </location>
</feature>
<dbReference type="GO" id="GO:0030311">
    <property type="term" value="P:poly-N-acetyllactosamine biosynthetic process"/>
    <property type="evidence" value="ECO:0007669"/>
    <property type="project" value="TreeGrafter"/>
</dbReference>
<name>A0A8B8Z5W6_BALMU</name>
<dbReference type="GO" id="GO:0008532">
    <property type="term" value="F:N-acetyllactosaminide beta-1,3-N-acetylglucosaminyltransferase activity"/>
    <property type="evidence" value="ECO:0007669"/>
    <property type="project" value="TreeGrafter"/>
</dbReference>
<evidence type="ECO:0000313" key="14">
    <source>
        <dbReference type="RefSeq" id="XP_036730223.1"/>
    </source>
</evidence>
<keyword evidence="4" id="KW-0808">Transferase</keyword>
<evidence type="ECO:0000256" key="2">
    <source>
        <dbReference type="ARBA" id="ARBA00008661"/>
    </source>
</evidence>
<dbReference type="GeneID" id="118906759"/>
<evidence type="ECO:0000256" key="8">
    <source>
        <dbReference type="ARBA" id="ARBA00023034"/>
    </source>
</evidence>
<evidence type="ECO:0000256" key="3">
    <source>
        <dbReference type="ARBA" id="ARBA00022676"/>
    </source>
</evidence>
<evidence type="ECO:0000313" key="13">
    <source>
        <dbReference type="Proteomes" id="UP000694857"/>
    </source>
</evidence>
<dbReference type="InterPro" id="IPR002659">
    <property type="entry name" value="Glyco_trans_31"/>
</dbReference>
<dbReference type="FunFam" id="3.90.550.50:FF:000009">
    <property type="entry name" value="Hexosyltransferase"/>
    <property type="match status" value="1"/>
</dbReference>
<keyword evidence="7" id="KW-1133">Transmembrane helix</keyword>
<keyword evidence="8" id="KW-0333">Golgi apparatus</keyword>
<feature type="compositionally biased region" description="Basic and acidic residues" evidence="12">
    <location>
        <begin position="358"/>
        <end position="368"/>
    </location>
</feature>
<dbReference type="GO" id="GO:0016266">
    <property type="term" value="P:protein O-linked glycosylation via N-acetyl-galactosamine"/>
    <property type="evidence" value="ECO:0007669"/>
    <property type="project" value="UniProtKB-ARBA"/>
</dbReference>
<evidence type="ECO:0000256" key="10">
    <source>
        <dbReference type="ARBA" id="ARBA00023180"/>
    </source>
</evidence>
<keyword evidence="6" id="KW-0735">Signal-anchor</keyword>
<dbReference type="GO" id="GO:0008499">
    <property type="term" value="F:N-acetyl-beta-D-glucosaminide beta-(1,3)-galactosyltransferase activity"/>
    <property type="evidence" value="ECO:0007669"/>
    <property type="project" value="UniProtKB-ARBA"/>
</dbReference>
<keyword evidence="10" id="KW-0325">Glycoprotein</keyword>
<dbReference type="OrthoDB" id="2139606at2759"/>
<evidence type="ECO:0000256" key="1">
    <source>
        <dbReference type="ARBA" id="ARBA00004323"/>
    </source>
</evidence>
<dbReference type="Gene3D" id="3.90.550.50">
    <property type="match status" value="1"/>
</dbReference>
<feature type="compositionally biased region" description="Basic and acidic residues" evidence="12">
    <location>
        <begin position="487"/>
        <end position="529"/>
    </location>
</feature>
<comment type="subcellular location">
    <subcellularLocation>
        <location evidence="1">Golgi apparatus membrane</location>
        <topology evidence="1">Single-pass type II membrane protein</topology>
    </subcellularLocation>
</comment>
<dbReference type="AlphaFoldDB" id="A0A8B8Z5W6"/>
<dbReference type="SUPFAM" id="SSF52058">
    <property type="entry name" value="L domain-like"/>
    <property type="match status" value="1"/>
</dbReference>
<organism evidence="13 14">
    <name type="scientific">Balaenoptera musculus</name>
    <name type="common">Blue whale</name>
    <dbReference type="NCBI Taxonomy" id="9771"/>
    <lineage>
        <taxon>Eukaryota</taxon>
        <taxon>Metazoa</taxon>
        <taxon>Chordata</taxon>
        <taxon>Craniata</taxon>
        <taxon>Vertebrata</taxon>
        <taxon>Euteleostomi</taxon>
        <taxon>Mammalia</taxon>
        <taxon>Eutheria</taxon>
        <taxon>Laurasiatheria</taxon>
        <taxon>Artiodactyla</taxon>
        <taxon>Whippomorpha</taxon>
        <taxon>Cetacea</taxon>
        <taxon>Mysticeti</taxon>
        <taxon>Balaenopteridae</taxon>
        <taxon>Balaenoptera</taxon>
    </lineage>
</organism>
<feature type="region of interest" description="Disordered" evidence="12">
    <location>
        <begin position="473"/>
        <end position="547"/>
    </location>
</feature>
<accession>A0A8B8Z5W6</accession>
<protein>
    <submittedName>
        <fullName evidence="14">Uncharacterized protein LOC118906759 isoform X1</fullName>
    </submittedName>
</protein>
<dbReference type="GO" id="GO:0000139">
    <property type="term" value="C:Golgi membrane"/>
    <property type="evidence" value="ECO:0007669"/>
    <property type="project" value="UniProtKB-SubCell"/>
</dbReference>
<comment type="pathway">
    <text evidence="11">Protein modification.</text>
</comment>
<dbReference type="PANTHER" id="PTHR11214:SF368">
    <property type="entry name" value="N-ACETYLLACTOSAMINIDE BETA-1,3-N-ACETYLGLUCOSAMINYLTRANSFERASE 4"/>
    <property type="match status" value="1"/>
</dbReference>
<feature type="region of interest" description="Disordered" evidence="12">
    <location>
        <begin position="350"/>
        <end position="379"/>
    </location>
</feature>
<proteinExistence type="inferred from homology"/>
<feature type="region of interest" description="Disordered" evidence="12">
    <location>
        <begin position="614"/>
        <end position="727"/>
    </location>
</feature>
<evidence type="ECO:0000256" key="7">
    <source>
        <dbReference type="ARBA" id="ARBA00022989"/>
    </source>
</evidence>
<dbReference type="PANTHER" id="PTHR11214">
    <property type="entry name" value="BETA-1,3-N-ACETYLGLUCOSAMINYLTRANSFERASE"/>
    <property type="match status" value="1"/>
</dbReference>
<dbReference type="RefSeq" id="XP_036730223.1">
    <property type="nucleotide sequence ID" value="XM_036874328.1"/>
</dbReference>
<keyword evidence="9" id="KW-0472">Membrane</keyword>
<dbReference type="InterPro" id="IPR032675">
    <property type="entry name" value="LRR_dom_sf"/>
</dbReference>
<dbReference type="KEGG" id="bmus:118906759"/>
<evidence type="ECO:0000256" key="6">
    <source>
        <dbReference type="ARBA" id="ARBA00022968"/>
    </source>
</evidence>
<keyword evidence="5" id="KW-0812">Transmembrane</keyword>
<sequence>MEPPALTVSAAVREHLRKLGLHEFPCGTGSWNKSRFLPQTCRAWRELIPREEDAVGPGEETVDALLGLVCCPHSPWALLEGSSAEDRFLRELAVQNPLMLKDSFFYTYFRSLRVVDKQVSLVDKDLLKFVKLEELVLSANQIKEIDTTNLPPTLKVLELYGNKMTSMECLCTRPPPRLQHLGLGHNKLLGPLESVYVTSDYWPNLVSLDLSFNDLTDLQGMVAGLRTLRHLRLLVLQGNPLALVPCYRGFVIDSLSGLCVLDDITVASSEKHLFRGLSHSGDLLAHEARLVVTVGHVRGVLDSSVLDPEPGPQGPFIAYSYYVTYEFVEDEEGEGNEYGRVLAEIVKPSPSTEQLGEDIPKEPVKEAEDSVESGLASQSRSGELEVSVVSGASVPLPRSIDSAEELAKLRPRLDPRLCPSPGTVLFSTVRKPWSDVIPCDYKMQHTLKDLVLLKAFLLSGTTVTIVEEKTLSWPAVPPSPSNPSAAEKGKGEKDKKGKKKDKEEKDKKGNDGKDKAGKGEKEPAKEQKGSKKKKELRQDLRQDPPVLRVLGSGPVVLEPLLSGEPFVSTVCNFGVVRTLETDRLTLYRDSKKNKSKKAKKAWVACKQQTFVSSCSGGREVQDHVASSISVRKRLPPRPPDGGDPDPADPGPLDGGGASGARPVGRGIKGCSDTAAPRLSSRRRASGERGAGRGRGGPVREEAGVPGWGGAGGWPWGEGSRVLSGGAGGWPGERGVGCCSEERGAWPWGAGVELAREERRAGRRRRGAGRGERGRPPRGGLRRAGPLSRQVRVELRRPRWAGTRGGPGPAPRDRAPKPGLSRWVGGPRGGVASAQGSPLSPPHLPRPAERAVPTRLRCASSSPVSARRLGSGPAMLRRVGWLVLYSLAALLLSCLFFLKKAAHPAGGPTARQPFWAPPGPRRSQCPPNHTVANASLFLPNRHRLFLTYRHCRNFSILLEPSGCAEDTFLLLAIKSQPGHVERRAAIRSTWGRAGSWAKGRQLKLVFLLGVAGSAPPAQLLAYESREFDDILQWDFAEDFFNLTLKELHLQRWVAAACSQAHFMLKGDDDVFVHVPNVLEFLDGWDPAQDLLVGDVIRQALPNRNTKVKYFIPPSMYRARHYPPYAGGGGYVMSRATVQHLQAAVEEAELFPIDDVFVGMCLKKLGVSPMHHAGFKTFGIRRPLDPLDPCLYRGLLLVHRLSPLEMWTMWALVTDEGLKCAAAPLSQLRGVG</sequence>
<evidence type="ECO:0000256" key="4">
    <source>
        <dbReference type="ARBA" id="ARBA00022679"/>
    </source>
</evidence>
<dbReference type="Proteomes" id="UP000694857">
    <property type="component" value="Chromosome 14"/>
</dbReference>
<evidence type="ECO:0000256" key="11">
    <source>
        <dbReference type="ARBA" id="ARBA00043952"/>
    </source>
</evidence>
<keyword evidence="3" id="KW-0328">Glycosyltransferase</keyword>
<gene>
    <name evidence="14" type="primary">LOC118906759</name>
</gene>
<feature type="compositionally biased region" description="Gly residues" evidence="12">
    <location>
        <begin position="705"/>
        <end position="715"/>
    </location>
</feature>
<evidence type="ECO:0000256" key="12">
    <source>
        <dbReference type="SAM" id="MobiDB-lite"/>
    </source>
</evidence>